<evidence type="ECO:0000256" key="7">
    <source>
        <dbReference type="ARBA" id="ARBA00022792"/>
    </source>
</evidence>
<evidence type="ECO:0000313" key="14">
    <source>
        <dbReference type="EnsemblMetazoa" id="RPRC005700-PA"/>
    </source>
</evidence>
<dbReference type="HOGENOM" id="CLU_160216_0_0_1"/>
<organism evidence="13">
    <name type="scientific">Rhodnius prolixus</name>
    <name type="common">Triatomid bug</name>
    <dbReference type="NCBI Taxonomy" id="13249"/>
    <lineage>
        <taxon>Eukaryota</taxon>
        <taxon>Metazoa</taxon>
        <taxon>Ecdysozoa</taxon>
        <taxon>Arthropoda</taxon>
        <taxon>Hexapoda</taxon>
        <taxon>Insecta</taxon>
        <taxon>Pterygota</taxon>
        <taxon>Neoptera</taxon>
        <taxon>Paraneoptera</taxon>
        <taxon>Hemiptera</taxon>
        <taxon>Heteroptera</taxon>
        <taxon>Panheteroptera</taxon>
        <taxon>Cimicomorpha</taxon>
        <taxon>Reduviidae</taxon>
        <taxon>Triatominae</taxon>
        <taxon>Rhodnius</taxon>
    </lineage>
</organism>
<accession>R4FML2</accession>
<reference evidence="15" key="2">
    <citation type="submission" date="2015-04" db="EMBL/GenBank/DDBJ databases">
        <authorList>
            <person name="Wilson R.K."/>
            <person name="Warren W."/>
            <person name="Dotson E."/>
            <person name="Oliveira P.L."/>
        </authorList>
    </citation>
    <scope>NUCLEOTIDE SEQUENCE</scope>
</reference>
<evidence type="ECO:0000256" key="4">
    <source>
        <dbReference type="ARBA" id="ARBA00007372"/>
    </source>
</evidence>
<protein>
    <submittedName>
        <fullName evidence="14">Complex I-15 kDa</fullName>
    </submittedName>
    <submittedName>
        <fullName evidence="13">Putative nadh:ubiquinone oxidoreductase</fullName>
    </submittedName>
</protein>
<dbReference type="eggNOG" id="KOG4110">
    <property type="taxonomic scope" value="Eukaryota"/>
</dbReference>
<dbReference type="RefSeq" id="XP_073994211.1">
    <property type="nucleotide sequence ID" value="XM_074138110.1"/>
</dbReference>
<evidence type="ECO:0000256" key="8">
    <source>
        <dbReference type="ARBA" id="ARBA00022982"/>
    </source>
</evidence>
<evidence type="ECO:0000256" key="3">
    <source>
        <dbReference type="ARBA" id="ARBA00004637"/>
    </source>
</evidence>
<dbReference type="Pfam" id="PF10200">
    <property type="entry name" value="Ndufs5"/>
    <property type="match status" value="1"/>
</dbReference>
<feature type="disulfide bond" evidence="12">
    <location>
        <begin position="27"/>
        <end position="60"/>
    </location>
</feature>
<dbReference type="VEuPathDB" id="VectorBase:RPRC005700"/>
<dbReference type="PANTHER" id="PTHR21268:SF2">
    <property type="entry name" value="NADH DEHYDROGENASE [UBIQUINONE] IRON-SULFUR PROTEIN 5"/>
    <property type="match status" value="1"/>
</dbReference>
<dbReference type="GO" id="GO:0005743">
    <property type="term" value="C:mitochondrial inner membrane"/>
    <property type="evidence" value="ECO:0007669"/>
    <property type="project" value="UniProtKB-SubCell"/>
</dbReference>
<feature type="disulfide bond" evidence="12">
    <location>
        <begin position="37"/>
        <end position="50"/>
    </location>
</feature>
<comment type="subcellular location">
    <subcellularLocation>
        <location evidence="3">Mitochondrion inner membrane</location>
        <topology evidence="3">Peripheral membrane protein</topology>
    </subcellularLocation>
    <subcellularLocation>
        <location evidence="2">Mitochondrion intermembrane space</location>
    </subcellularLocation>
</comment>
<dbReference type="OMA" id="QECAFMT"/>
<dbReference type="STRING" id="13249.R4FML2"/>
<keyword evidence="11 12" id="KW-1015">Disulfide bond</keyword>
<keyword evidence="7" id="KW-0999">Mitochondrion inner membrane</keyword>
<evidence type="ECO:0000256" key="12">
    <source>
        <dbReference type="PIRSR" id="PIRSR619342-50"/>
    </source>
</evidence>
<dbReference type="Proteomes" id="UP000015103">
    <property type="component" value="Unassembled WGS sequence"/>
</dbReference>
<comment type="function">
    <text evidence="1">Accessory subunit of the mitochondrial membrane respiratory chain NADH dehydrogenase (Complex I), that is believed not to be involved in catalysis. Complex I functions in the transfer of electrons from NADH to the respiratory chain. The immediate electron acceptor for the enzyme is believed to be ubiquinone.</text>
</comment>
<evidence type="ECO:0000256" key="2">
    <source>
        <dbReference type="ARBA" id="ARBA00004569"/>
    </source>
</evidence>
<keyword evidence="8" id="KW-0249">Electron transport</keyword>
<name>R4FML2_RHOPR</name>
<sequence length="102" mass="12190">MPVPSYFRNPLTDLTGTLLTHQSDRKCAEMEMKAINCLEAYGNVRAKEKCLDLLEDYKECFLMKKQIKRFTEMRDERFRQYYSGERSKEKLYTEGPRVDSFQ</sequence>
<dbReference type="AlphaFoldDB" id="R4FML2"/>
<keyword evidence="15" id="KW-1185">Reference proteome</keyword>
<dbReference type="EMBL" id="ACPB03020137">
    <property type="status" value="NOT_ANNOTATED_CDS"/>
    <property type="molecule type" value="Genomic_DNA"/>
</dbReference>
<evidence type="ECO:0000313" key="15">
    <source>
        <dbReference type="Proteomes" id="UP000015103"/>
    </source>
</evidence>
<proteinExistence type="evidence at transcript level"/>
<evidence type="ECO:0000313" key="13">
    <source>
        <dbReference type="EMBL" id="JAA76567.1"/>
    </source>
</evidence>
<dbReference type="PANTHER" id="PTHR21268">
    <property type="entry name" value="NADH DEHYDROGENASE [UBIQUINONE] IRON-SULFUR PROTEIN 5"/>
    <property type="match status" value="1"/>
</dbReference>
<evidence type="ECO:0000256" key="1">
    <source>
        <dbReference type="ARBA" id="ARBA00003195"/>
    </source>
</evidence>
<evidence type="ECO:0000256" key="5">
    <source>
        <dbReference type="ARBA" id="ARBA00022448"/>
    </source>
</evidence>
<dbReference type="EMBL" id="GAHY01000943">
    <property type="protein sequence ID" value="JAA76567.1"/>
    <property type="molecule type" value="mRNA"/>
</dbReference>
<dbReference type="InterPro" id="IPR019342">
    <property type="entry name" value="NADH_UbQ_OxRdtase_FeS-su5"/>
</dbReference>
<reference evidence="14" key="3">
    <citation type="submission" date="2015-05" db="UniProtKB">
        <authorList>
            <consortium name="EnsemblMetazoa"/>
        </authorList>
    </citation>
    <scope>IDENTIFICATION</scope>
</reference>
<keyword evidence="9" id="KW-0496">Mitochondrion</keyword>
<keyword evidence="5" id="KW-0813">Transport</keyword>
<evidence type="ECO:0000256" key="11">
    <source>
        <dbReference type="ARBA" id="ARBA00023157"/>
    </source>
</evidence>
<dbReference type="GeneID" id="141459260"/>
<keyword evidence="10" id="KW-0472">Membrane</keyword>
<keyword evidence="6" id="KW-0679">Respiratory chain</keyword>
<evidence type="ECO:0000256" key="6">
    <source>
        <dbReference type="ARBA" id="ARBA00022660"/>
    </source>
</evidence>
<evidence type="ECO:0000256" key="9">
    <source>
        <dbReference type="ARBA" id="ARBA00023128"/>
    </source>
</evidence>
<evidence type="ECO:0000256" key="10">
    <source>
        <dbReference type="ARBA" id="ARBA00023136"/>
    </source>
</evidence>
<dbReference type="EnsemblMetazoa" id="RPRC005700-RA">
    <property type="protein sequence ID" value="RPRC005700-PA"/>
    <property type="gene ID" value="RPRC005700"/>
</dbReference>
<comment type="similarity">
    <text evidence="4">Belongs to the complex I NDUFS5 subunit family.</text>
</comment>
<keyword evidence="13" id="KW-0830">Ubiquinone</keyword>
<dbReference type="GO" id="GO:0005758">
    <property type="term" value="C:mitochondrial intermembrane space"/>
    <property type="evidence" value="ECO:0007669"/>
    <property type="project" value="UniProtKB-SubCell"/>
</dbReference>
<reference evidence="13" key="1">
    <citation type="submission" date="2013-04" db="EMBL/GenBank/DDBJ databases">
        <title>An insight into the transcriptome of the digestive tract of the blood sucking bug, Rhodnius prolixus.</title>
        <authorList>
            <person name="Ribeiro J.M.C."/>
            <person name="Genta F.A."/>
            <person name="Sorgine M.H.F."/>
            <person name="Paiva-Silva G.O."/>
            <person name="Majerowicz D."/>
            <person name="Medeiros M."/>
            <person name="Koerich L."/>
            <person name="Terra W.R."/>
            <person name="Ferreira C."/>
            <person name="Pimentel A.C."/>
            <person name="Bisch P.M."/>
            <person name="Diniz M.M.P."/>
            <person name="Nascimento R."/>
            <person name="Salmon D."/>
            <person name="Silber A.M."/>
            <person name="Alves M."/>
            <person name="Oliveira M.F."/>
            <person name="Gondim K.C."/>
            <person name="Silva Neto M.A.C."/>
            <person name="Atella G.C."/>
            <person name="Araujo H."/>
            <person name="Dias F.S."/>
            <person name="Polycarpo C.R."/>
            <person name="Fampa P."/>
            <person name="Melo A.C."/>
            <person name="Tanaka A.S."/>
            <person name="Balczun C."/>
            <person name="Oliveira J.H.M."/>
            <person name="Goncalves R."/>
            <person name="Lazoski C."/>
            <person name="Pereira M.A."/>
            <person name="Rivera-Pomar R."/>
            <person name="Diambra L."/>
            <person name="Schaub G.A."/>
            <person name="Garcia E.S."/>
            <person name="Azambuja P."/>
            <person name="Braz G.R.C."/>
            <person name="Oliveira P.L."/>
        </authorList>
    </citation>
    <scope>NUCLEOTIDE SEQUENCE</scope>
</reference>